<feature type="region of interest" description="Disordered" evidence="1">
    <location>
        <begin position="43"/>
        <end position="72"/>
    </location>
</feature>
<comment type="caution">
    <text evidence="3">The sequence shown here is derived from an EMBL/GenBank/DDBJ whole genome shotgun (WGS) entry which is preliminary data.</text>
</comment>
<protein>
    <recommendedName>
        <fullName evidence="2">AF4/FMR2 C-terminal homology domain-containing protein</fullName>
    </recommendedName>
</protein>
<keyword evidence="4" id="KW-1185">Reference proteome</keyword>
<reference evidence="3 4" key="1">
    <citation type="submission" date="2019-10" db="EMBL/GenBank/DDBJ databases">
        <title>Assembly and Annotation for the nematode Trichostrongylus colubriformis.</title>
        <authorList>
            <person name="Martin J."/>
        </authorList>
    </citation>
    <scope>NUCLEOTIDE SEQUENCE [LARGE SCALE GENOMIC DNA]</scope>
    <source>
        <strain evidence="3">G859</strain>
        <tissue evidence="3">Whole worm</tissue>
    </source>
</reference>
<gene>
    <name evidence="3" type="ORF">GCK32_002632</name>
</gene>
<dbReference type="GO" id="GO:0005634">
    <property type="term" value="C:nucleus"/>
    <property type="evidence" value="ECO:0007669"/>
    <property type="project" value="InterPro"/>
</dbReference>
<organism evidence="3 4">
    <name type="scientific">Trichostrongylus colubriformis</name>
    <name type="common">Black scour worm</name>
    <dbReference type="NCBI Taxonomy" id="6319"/>
    <lineage>
        <taxon>Eukaryota</taxon>
        <taxon>Metazoa</taxon>
        <taxon>Ecdysozoa</taxon>
        <taxon>Nematoda</taxon>
        <taxon>Chromadorea</taxon>
        <taxon>Rhabditida</taxon>
        <taxon>Rhabditina</taxon>
        <taxon>Rhabditomorpha</taxon>
        <taxon>Strongyloidea</taxon>
        <taxon>Trichostrongylidae</taxon>
        <taxon>Trichostrongylus</taxon>
    </lineage>
</organism>
<dbReference type="Proteomes" id="UP001331761">
    <property type="component" value="Unassembled WGS sequence"/>
</dbReference>
<dbReference type="InterPro" id="IPR043640">
    <property type="entry name" value="AF4/FMR2_CHD"/>
</dbReference>
<dbReference type="Pfam" id="PF18876">
    <property type="entry name" value="AFF4_CHD"/>
    <property type="match status" value="1"/>
</dbReference>
<name>A0AAN8FII2_TRICO</name>
<evidence type="ECO:0000313" key="3">
    <source>
        <dbReference type="EMBL" id="KAK5979462.1"/>
    </source>
</evidence>
<feature type="compositionally biased region" description="Low complexity" evidence="1">
    <location>
        <begin position="54"/>
        <end position="72"/>
    </location>
</feature>
<sequence length="175" mass="19860">MHMLSRIRNLSSRCQSCLLYHMYNFRSQNAIKSYSMLVNMESQIQEERHQSQNGASATTSSSPGSSVHSNSNQSVTYVTMPSKVYDVQKQQLKTLHHLMWAHRVWQDAAKRADSSTLDMAFISGLEKVCGQLFLDAPLEKLCAYMLTAITWLRAEYEREKVRAPPPTVKRTGGVS</sequence>
<evidence type="ECO:0000313" key="4">
    <source>
        <dbReference type="Proteomes" id="UP001331761"/>
    </source>
</evidence>
<dbReference type="EMBL" id="WIXE01008339">
    <property type="protein sequence ID" value="KAK5979462.1"/>
    <property type="molecule type" value="Genomic_DNA"/>
</dbReference>
<proteinExistence type="predicted"/>
<accession>A0AAN8FII2</accession>
<evidence type="ECO:0000259" key="2">
    <source>
        <dbReference type="Pfam" id="PF18876"/>
    </source>
</evidence>
<feature type="domain" description="AF4/FMR2 C-terminal homology" evidence="2">
    <location>
        <begin position="9"/>
        <end position="156"/>
    </location>
</feature>
<dbReference type="AlphaFoldDB" id="A0AAN8FII2"/>
<evidence type="ECO:0000256" key="1">
    <source>
        <dbReference type="SAM" id="MobiDB-lite"/>
    </source>
</evidence>